<feature type="compositionally biased region" description="Low complexity" evidence="1">
    <location>
        <begin position="84"/>
        <end position="96"/>
    </location>
</feature>
<protein>
    <submittedName>
        <fullName evidence="2">Uncharacterized protein</fullName>
    </submittedName>
</protein>
<feature type="non-terminal residue" evidence="2">
    <location>
        <position position="157"/>
    </location>
</feature>
<feature type="compositionally biased region" description="Basic and acidic residues" evidence="1">
    <location>
        <begin position="55"/>
        <end position="83"/>
    </location>
</feature>
<evidence type="ECO:0000256" key="1">
    <source>
        <dbReference type="SAM" id="MobiDB-lite"/>
    </source>
</evidence>
<evidence type="ECO:0000313" key="2">
    <source>
        <dbReference type="EMBL" id="KAJ2923258.1"/>
    </source>
</evidence>
<dbReference type="EMBL" id="JANBPK010001378">
    <property type="protein sequence ID" value="KAJ2923258.1"/>
    <property type="molecule type" value="Genomic_DNA"/>
</dbReference>
<dbReference type="Proteomes" id="UP001140091">
    <property type="component" value="Unassembled WGS sequence"/>
</dbReference>
<dbReference type="AlphaFoldDB" id="A0A9W8MBQ7"/>
<comment type="caution">
    <text evidence="2">The sequence shown here is derived from an EMBL/GenBank/DDBJ whole genome shotgun (WGS) entry which is preliminary data.</text>
</comment>
<keyword evidence="3" id="KW-1185">Reference proteome</keyword>
<sequence>MATLKESTTIKRPKSSKGDTSVVEDPAEKGMATKTVENAAPATADVQPVVVEMPAEMKAREKEERRRERKEKKAREKEPRAREAAAAAAALQAASRASRHLSPLDDEPEPIVGDELTALNGRASSPHPPSHQPQDGNVGTGHVDMTTFPLTKLVSNP</sequence>
<reference evidence="2" key="1">
    <citation type="submission" date="2022-06" db="EMBL/GenBank/DDBJ databases">
        <title>Genome Sequence of Candolleomyces eurysporus.</title>
        <authorList>
            <person name="Buettner E."/>
        </authorList>
    </citation>
    <scope>NUCLEOTIDE SEQUENCE</scope>
    <source>
        <strain evidence="2">VTCC 930004</strain>
    </source>
</reference>
<feature type="region of interest" description="Disordered" evidence="1">
    <location>
        <begin position="1"/>
        <end position="157"/>
    </location>
</feature>
<organism evidence="2 3">
    <name type="scientific">Candolleomyces eurysporus</name>
    <dbReference type="NCBI Taxonomy" id="2828524"/>
    <lineage>
        <taxon>Eukaryota</taxon>
        <taxon>Fungi</taxon>
        <taxon>Dikarya</taxon>
        <taxon>Basidiomycota</taxon>
        <taxon>Agaricomycotina</taxon>
        <taxon>Agaricomycetes</taxon>
        <taxon>Agaricomycetidae</taxon>
        <taxon>Agaricales</taxon>
        <taxon>Agaricineae</taxon>
        <taxon>Psathyrellaceae</taxon>
        <taxon>Candolleomyces</taxon>
    </lineage>
</organism>
<accession>A0A9W8MBQ7</accession>
<proteinExistence type="predicted"/>
<gene>
    <name evidence="2" type="ORF">H1R20_g13835</name>
</gene>
<name>A0A9W8MBQ7_9AGAR</name>
<evidence type="ECO:0000313" key="3">
    <source>
        <dbReference type="Proteomes" id="UP001140091"/>
    </source>
</evidence>